<keyword evidence="2" id="KW-0863">Zinc-finger</keyword>
<dbReference type="EnsemblMetazoa" id="tetur25g00080.1">
    <property type="protein sequence ID" value="tetur25g00080.1"/>
    <property type="gene ID" value="tetur25g00080"/>
</dbReference>
<protein>
    <recommendedName>
        <fullName evidence="4">FLYWCH-type domain-containing protein</fullName>
    </recommendedName>
</protein>
<dbReference type="Pfam" id="PF04500">
    <property type="entry name" value="FLYWCH"/>
    <property type="match status" value="1"/>
</dbReference>
<dbReference type="HOGENOM" id="CLU_1024245_0_0_1"/>
<sequence>MMEVLQSQRGGKLLVLNDFLFNYKNKNSYVIYWRCSESQCAVAAQTDYTYNLLRCNNDHNHGVHREKIEKIRLKIQMLSKLKESPSISSKTIFDEVRRQRTLDLIQDNDVSVLPKFETLKSTLNRHRRKQLTAEPESVNYLAKDDQRDIHGSNAKETMPVDLRNPRNMNKSGGGLAIPSGPFQHFHHLNFANPSSVLVPIATGSSGHASGPYHESTFHINYLKYSKLLKLLSEAFMQHFHQANNVSSDVNLNVNVNGKAINNIEGEQVKGFS</sequence>
<reference evidence="5" key="2">
    <citation type="submission" date="2015-06" db="UniProtKB">
        <authorList>
            <consortium name="EnsemblMetazoa"/>
        </authorList>
    </citation>
    <scope>IDENTIFICATION</scope>
</reference>
<organism evidence="5 6">
    <name type="scientific">Tetranychus urticae</name>
    <name type="common">Two-spotted spider mite</name>
    <dbReference type="NCBI Taxonomy" id="32264"/>
    <lineage>
        <taxon>Eukaryota</taxon>
        <taxon>Metazoa</taxon>
        <taxon>Ecdysozoa</taxon>
        <taxon>Arthropoda</taxon>
        <taxon>Chelicerata</taxon>
        <taxon>Arachnida</taxon>
        <taxon>Acari</taxon>
        <taxon>Acariformes</taxon>
        <taxon>Trombidiformes</taxon>
        <taxon>Prostigmata</taxon>
        <taxon>Eleutherengona</taxon>
        <taxon>Raphignathae</taxon>
        <taxon>Tetranychoidea</taxon>
        <taxon>Tetranychidae</taxon>
        <taxon>Tetranychus</taxon>
    </lineage>
</organism>
<name>T1KWU6_TETUR</name>
<dbReference type="AlphaFoldDB" id="T1KWU6"/>
<accession>T1KWU6</accession>
<evidence type="ECO:0000256" key="3">
    <source>
        <dbReference type="ARBA" id="ARBA00022833"/>
    </source>
</evidence>
<evidence type="ECO:0000256" key="2">
    <source>
        <dbReference type="ARBA" id="ARBA00022771"/>
    </source>
</evidence>
<reference evidence="6" key="1">
    <citation type="submission" date="2011-08" db="EMBL/GenBank/DDBJ databases">
        <authorList>
            <person name="Rombauts S."/>
        </authorList>
    </citation>
    <scope>NUCLEOTIDE SEQUENCE</scope>
    <source>
        <strain evidence="6">London</strain>
    </source>
</reference>
<dbReference type="InterPro" id="IPR007588">
    <property type="entry name" value="Znf_FLYWCH"/>
</dbReference>
<feature type="domain" description="FLYWCH-type" evidence="4">
    <location>
        <begin position="5"/>
        <end position="61"/>
    </location>
</feature>
<keyword evidence="1" id="KW-0479">Metal-binding</keyword>
<evidence type="ECO:0000313" key="6">
    <source>
        <dbReference type="Proteomes" id="UP000015104"/>
    </source>
</evidence>
<dbReference type="Proteomes" id="UP000015104">
    <property type="component" value="Unassembled WGS sequence"/>
</dbReference>
<proteinExistence type="predicted"/>
<dbReference type="GO" id="GO:0008270">
    <property type="term" value="F:zinc ion binding"/>
    <property type="evidence" value="ECO:0007669"/>
    <property type="project" value="UniProtKB-KW"/>
</dbReference>
<evidence type="ECO:0000313" key="5">
    <source>
        <dbReference type="EnsemblMetazoa" id="tetur25g00080.1"/>
    </source>
</evidence>
<keyword evidence="6" id="KW-1185">Reference proteome</keyword>
<dbReference type="EMBL" id="CAEY01000674">
    <property type="status" value="NOT_ANNOTATED_CDS"/>
    <property type="molecule type" value="Genomic_DNA"/>
</dbReference>
<evidence type="ECO:0000256" key="1">
    <source>
        <dbReference type="ARBA" id="ARBA00022723"/>
    </source>
</evidence>
<dbReference type="Gene3D" id="2.20.25.240">
    <property type="match status" value="1"/>
</dbReference>
<keyword evidence="3" id="KW-0862">Zinc</keyword>
<evidence type="ECO:0000259" key="4">
    <source>
        <dbReference type="Pfam" id="PF04500"/>
    </source>
</evidence>